<proteinExistence type="predicted"/>
<evidence type="ECO:0000313" key="1">
    <source>
        <dbReference type="EMBL" id="QIS10712.1"/>
    </source>
</evidence>
<organism evidence="1 2">
    <name type="scientific">Nocardia arthritidis</name>
    <dbReference type="NCBI Taxonomy" id="228602"/>
    <lineage>
        <taxon>Bacteria</taxon>
        <taxon>Bacillati</taxon>
        <taxon>Actinomycetota</taxon>
        <taxon>Actinomycetes</taxon>
        <taxon>Mycobacteriales</taxon>
        <taxon>Nocardiaceae</taxon>
        <taxon>Nocardia</taxon>
    </lineage>
</organism>
<evidence type="ECO:0000313" key="2">
    <source>
        <dbReference type="Proteomes" id="UP000503540"/>
    </source>
</evidence>
<name>A0A6G9YBX8_9NOCA</name>
<dbReference type="KEGG" id="nah:F5544_14125"/>
<protein>
    <submittedName>
        <fullName evidence="1">Uncharacterized protein</fullName>
    </submittedName>
</protein>
<gene>
    <name evidence="1" type="ORF">F5544_14125</name>
</gene>
<dbReference type="EMBL" id="CP046172">
    <property type="protein sequence ID" value="QIS10712.1"/>
    <property type="molecule type" value="Genomic_DNA"/>
</dbReference>
<dbReference type="AlphaFoldDB" id="A0A6G9YBX8"/>
<dbReference type="Proteomes" id="UP000503540">
    <property type="component" value="Chromosome"/>
</dbReference>
<reference evidence="1 2" key="1">
    <citation type="journal article" date="2019" name="ACS Chem. Biol.">
        <title>Identification and Mobilization of a Cryptic Antibiotic Biosynthesis Gene Locus from a Human-Pathogenic Nocardia Isolate.</title>
        <authorList>
            <person name="Herisse M."/>
            <person name="Ishida K."/>
            <person name="Porter J.L."/>
            <person name="Howden B."/>
            <person name="Hertweck C."/>
            <person name="Stinear T.P."/>
            <person name="Pidot S.J."/>
        </authorList>
    </citation>
    <scope>NUCLEOTIDE SEQUENCE [LARGE SCALE GENOMIC DNA]</scope>
    <source>
        <strain evidence="1 2">AUSMDU00012717</strain>
    </source>
</reference>
<keyword evidence="2" id="KW-1185">Reference proteome</keyword>
<accession>A0A6G9YBX8</accession>
<dbReference type="RefSeq" id="WP_167471230.1">
    <property type="nucleotide sequence ID" value="NZ_CP046172.1"/>
</dbReference>
<sequence>MLPRSFADVNHLVPQRRIRRAMGEFGIAYADRSEADHAALPAAIETGRVAADDRG</sequence>